<keyword evidence="1 2" id="KW-0238">DNA-binding</keyword>
<dbReference type="Pfam" id="PF00486">
    <property type="entry name" value="Trans_reg_C"/>
    <property type="match status" value="1"/>
</dbReference>
<accession>A0A560JHY5</accession>
<dbReference type="AlphaFoldDB" id="A0A560JHY5"/>
<feature type="DNA-binding region" description="OmpR/PhoB-type" evidence="2">
    <location>
        <begin position="2"/>
        <end position="99"/>
    </location>
</feature>
<dbReference type="Proteomes" id="UP000320516">
    <property type="component" value="Unassembled WGS sequence"/>
</dbReference>
<dbReference type="CDD" id="cd00383">
    <property type="entry name" value="trans_reg_C"/>
    <property type="match status" value="1"/>
</dbReference>
<dbReference type="PROSITE" id="PS51755">
    <property type="entry name" value="OMPR_PHOB"/>
    <property type="match status" value="1"/>
</dbReference>
<dbReference type="GO" id="GO:0003677">
    <property type="term" value="F:DNA binding"/>
    <property type="evidence" value="ECO:0007669"/>
    <property type="project" value="UniProtKB-UniRule"/>
</dbReference>
<gene>
    <name evidence="4" type="ORF">FBZ87_107197</name>
</gene>
<evidence type="ECO:0000313" key="4">
    <source>
        <dbReference type="EMBL" id="TWB70813.1"/>
    </source>
</evidence>
<dbReference type="InterPro" id="IPR016032">
    <property type="entry name" value="Sig_transdc_resp-reg_C-effctor"/>
</dbReference>
<dbReference type="GO" id="GO:0006355">
    <property type="term" value="P:regulation of DNA-templated transcription"/>
    <property type="evidence" value="ECO:0007669"/>
    <property type="project" value="InterPro"/>
</dbReference>
<dbReference type="RefSeq" id="WP_145612340.1">
    <property type="nucleotide sequence ID" value="NZ_VITV01000007.1"/>
</dbReference>
<protein>
    <submittedName>
        <fullName evidence="4">Transcriptional regulator</fullName>
    </submittedName>
</protein>
<dbReference type="SMART" id="SM00862">
    <property type="entry name" value="Trans_reg_C"/>
    <property type="match status" value="1"/>
</dbReference>
<evidence type="ECO:0000313" key="5">
    <source>
        <dbReference type="Proteomes" id="UP000320516"/>
    </source>
</evidence>
<reference evidence="4 5" key="1">
    <citation type="submission" date="2019-06" db="EMBL/GenBank/DDBJ databases">
        <title>Genomic Encyclopedia of Type Strains, Phase IV (KMG-V): Genome sequencing to study the core and pangenomes of soil and plant-associated prokaryotes.</title>
        <authorList>
            <person name="Whitman W."/>
        </authorList>
    </citation>
    <scope>NUCLEOTIDE SEQUENCE [LARGE SCALE GENOMIC DNA]</scope>
    <source>
        <strain evidence="4 5">BR 12005</strain>
    </source>
</reference>
<proteinExistence type="predicted"/>
<dbReference type="InterPro" id="IPR036388">
    <property type="entry name" value="WH-like_DNA-bd_sf"/>
</dbReference>
<evidence type="ECO:0000256" key="1">
    <source>
        <dbReference type="ARBA" id="ARBA00023125"/>
    </source>
</evidence>
<dbReference type="EMBL" id="VITV01000007">
    <property type="protein sequence ID" value="TWB70813.1"/>
    <property type="molecule type" value="Genomic_DNA"/>
</dbReference>
<comment type="caution">
    <text evidence="4">The sequence shown here is derived from an EMBL/GenBank/DDBJ whole genome shotgun (WGS) entry which is preliminary data.</text>
</comment>
<sequence length="262" mass="27876">MTPTHRIGDWTFDGVSLRHADGTERRLEDRAARTLAALCVRRGEVVSRDALLADVWQGRAVSANSVAVVIGDLRRALDEDAGEPVHLVTVARRGYRLNQESSVPWEGTFQMFHSHWGPLAVAGLAVALVALAGWGLAPGSTPWPAVAVAPVRNETGEAGYDALSRALDTVVTNRLAQVTAVAVTASDTPPADGLTLTPRLILWNGAPELSLTATDAATGRVVWTAFAAGPAGDLAKVTAARLDGLDAQLRPQGWLERVFRRL</sequence>
<dbReference type="Gene3D" id="1.10.10.10">
    <property type="entry name" value="Winged helix-like DNA-binding domain superfamily/Winged helix DNA-binding domain"/>
    <property type="match status" value="1"/>
</dbReference>
<feature type="domain" description="OmpR/PhoB-type" evidence="3">
    <location>
        <begin position="2"/>
        <end position="99"/>
    </location>
</feature>
<name>A0A560JHY5_9PROT</name>
<dbReference type="InterPro" id="IPR001867">
    <property type="entry name" value="OmpR/PhoB-type_DNA-bd"/>
</dbReference>
<dbReference type="SUPFAM" id="SSF46894">
    <property type="entry name" value="C-terminal effector domain of the bipartite response regulators"/>
    <property type="match status" value="1"/>
</dbReference>
<evidence type="ECO:0000256" key="2">
    <source>
        <dbReference type="PROSITE-ProRule" id="PRU01091"/>
    </source>
</evidence>
<dbReference type="GO" id="GO:0000160">
    <property type="term" value="P:phosphorelay signal transduction system"/>
    <property type="evidence" value="ECO:0007669"/>
    <property type="project" value="InterPro"/>
</dbReference>
<evidence type="ECO:0000259" key="3">
    <source>
        <dbReference type="PROSITE" id="PS51755"/>
    </source>
</evidence>
<organism evidence="4 5">
    <name type="scientific">Nitrospirillum amazonense</name>
    <dbReference type="NCBI Taxonomy" id="28077"/>
    <lineage>
        <taxon>Bacteria</taxon>
        <taxon>Pseudomonadati</taxon>
        <taxon>Pseudomonadota</taxon>
        <taxon>Alphaproteobacteria</taxon>
        <taxon>Rhodospirillales</taxon>
        <taxon>Azospirillaceae</taxon>
        <taxon>Nitrospirillum</taxon>
    </lineage>
</organism>